<dbReference type="FunFam" id="3.40.50.40:FF:000001">
    <property type="entry name" value="L-asparaginase 1"/>
    <property type="match status" value="1"/>
</dbReference>
<dbReference type="SMART" id="SM00870">
    <property type="entry name" value="Asparaginase"/>
    <property type="match status" value="1"/>
</dbReference>
<dbReference type="InterPro" id="IPR020827">
    <property type="entry name" value="Asparaginase/glutaminase_AS1"/>
</dbReference>
<dbReference type="GO" id="GO:0009066">
    <property type="term" value="P:aspartate family amino acid metabolic process"/>
    <property type="evidence" value="ECO:0007669"/>
    <property type="project" value="UniProtKB-ARBA"/>
</dbReference>
<dbReference type="FunFam" id="3.40.50.1170:FF:000004">
    <property type="entry name" value="L-asparaginase, type I"/>
    <property type="match status" value="1"/>
</dbReference>
<accession>A0A921LCF0</accession>
<organism evidence="10 11">
    <name type="scientific">Mediterranea massiliensis</name>
    <dbReference type="NCBI Taxonomy" id="1841865"/>
    <lineage>
        <taxon>Bacteria</taxon>
        <taxon>Pseudomonadati</taxon>
        <taxon>Bacteroidota</taxon>
        <taxon>Bacteroidia</taxon>
        <taxon>Bacteroidales</taxon>
        <taxon>Bacteroidaceae</taxon>
        <taxon>Mediterranea</taxon>
    </lineage>
</organism>
<evidence type="ECO:0000259" key="9">
    <source>
        <dbReference type="Pfam" id="PF17763"/>
    </source>
</evidence>
<evidence type="ECO:0000313" key="11">
    <source>
        <dbReference type="Proteomes" id="UP000717835"/>
    </source>
</evidence>
<evidence type="ECO:0000256" key="6">
    <source>
        <dbReference type="PROSITE-ProRule" id="PRU10099"/>
    </source>
</evidence>
<reference evidence="10" key="1">
    <citation type="journal article" date="2021" name="PeerJ">
        <title>Extensive microbial diversity within the chicken gut microbiome revealed by metagenomics and culture.</title>
        <authorList>
            <person name="Gilroy R."/>
            <person name="Ravi A."/>
            <person name="Getino M."/>
            <person name="Pursley I."/>
            <person name="Horton D.L."/>
            <person name="Alikhan N.F."/>
            <person name="Baker D."/>
            <person name="Gharbi K."/>
            <person name="Hall N."/>
            <person name="Watson M."/>
            <person name="Adriaenssens E.M."/>
            <person name="Foster-Nyarko E."/>
            <person name="Jarju S."/>
            <person name="Secka A."/>
            <person name="Antonio M."/>
            <person name="Oren A."/>
            <person name="Chaudhuri R.R."/>
            <person name="La Ragione R."/>
            <person name="Hildebrand F."/>
            <person name="Pallen M.J."/>
        </authorList>
    </citation>
    <scope>NUCLEOTIDE SEQUENCE</scope>
    <source>
        <strain evidence="10">CHK55-1828</strain>
    </source>
</reference>
<dbReference type="InterPro" id="IPR006034">
    <property type="entry name" value="Asparaginase/glutaminase-like"/>
</dbReference>
<dbReference type="InterPro" id="IPR027473">
    <property type="entry name" value="L-asparaginase_C"/>
</dbReference>
<evidence type="ECO:0000259" key="8">
    <source>
        <dbReference type="Pfam" id="PF00710"/>
    </source>
</evidence>
<dbReference type="InterPro" id="IPR037152">
    <property type="entry name" value="L-asparaginase_N_sf"/>
</dbReference>
<evidence type="ECO:0000256" key="5">
    <source>
        <dbReference type="PIRSR" id="PIRSR001220-2"/>
    </source>
</evidence>
<evidence type="ECO:0000256" key="2">
    <source>
        <dbReference type="ARBA" id="ARBA00012920"/>
    </source>
</evidence>
<evidence type="ECO:0000256" key="7">
    <source>
        <dbReference type="PROSITE-ProRule" id="PRU10100"/>
    </source>
</evidence>
<dbReference type="InterPro" id="IPR041725">
    <property type="entry name" value="L-asparaginase_I"/>
</dbReference>
<dbReference type="PROSITE" id="PS00144">
    <property type="entry name" value="ASN_GLN_ASE_1"/>
    <property type="match status" value="1"/>
</dbReference>
<dbReference type="GO" id="GO:0004067">
    <property type="term" value="F:asparaginase activity"/>
    <property type="evidence" value="ECO:0007669"/>
    <property type="project" value="UniProtKB-UniRule"/>
</dbReference>
<evidence type="ECO:0000256" key="1">
    <source>
        <dbReference type="ARBA" id="ARBA00010518"/>
    </source>
</evidence>
<dbReference type="PANTHER" id="PTHR11707:SF28">
    <property type="entry name" value="60 KDA LYSOPHOSPHOLIPASE"/>
    <property type="match status" value="1"/>
</dbReference>
<protein>
    <recommendedName>
        <fullName evidence="2">asparaginase</fullName>
        <ecNumber evidence="2">3.5.1.1</ecNumber>
    </recommendedName>
</protein>
<feature type="domain" description="Asparaginase/glutaminase C-terminal" evidence="9">
    <location>
        <begin position="219"/>
        <end position="335"/>
    </location>
</feature>
<dbReference type="AlphaFoldDB" id="A0A921LCF0"/>
<dbReference type="RefSeq" id="WP_276828513.1">
    <property type="nucleotide sequence ID" value="NZ_DYVX01000083.1"/>
</dbReference>
<dbReference type="InterPro" id="IPR036152">
    <property type="entry name" value="Asp/glu_Ase-like_sf"/>
</dbReference>
<feature type="domain" description="L-asparaginase N-terminal" evidence="8">
    <location>
        <begin position="8"/>
        <end position="198"/>
    </location>
</feature>
<dbReference type="InterPro" id="IPR040919">
    <property type="entry name" value="Asparaginase_C"/>
</dbReference>
<reference evidence="10" key="2">
    <citation type="submission" date="2021-09" db="EMBL/GenBank/DDBJ databases">
        <authorList>
            <person name="Gilroy R."/>
        </authorList>
    </citation>
    <scope>NUCLEOTIDE SEQUENCE</scope>
    <source>
        <strain evidence="10">CHK55-1828</strain>
    </source>
</reference>
<dbReference type="InterPro" id="IPR027475">
    <property type="entry name" value="Asparaginase/glutaminase_AS2"/>
</dbReference>
<dbReference type="Proteomes" id="UP000717835">
    <property type="component" value="Unassembled WGS sequence"/>
</dbReference>
<comment type="similarity">
    <text evidence="1">Belongs to the asparaginase 1 family.</text>
</comment>
<evidence type="ECO:0000256" key="3">
    <source>
        <dbReference type="ARBA" id="ARBA00022801"/>
    </source>
</evidence>
<feature type="active site" evidence="6">
    <location>
        <position position="16"/>
    </location>
</feature>
<dbReference type="Pfam" id="PF00710">
    <property type="entry name" value="Asparaginase"/>
    <property type="match status" value="1"/>
</dbReference>
<comment type="caution">
    <text evidence="10">The sequence shown here is derived from an EMBL/GenBank/DDBJ whole genome shotgun (WGS) entry which is preliminary data.</text>
</comment>
<feature type="binding site" evidence="5">
    <location>
        <position position="61"/>
    </location>
    <ligand>
        <name>substrate</name>
    </ligand>
</feature>
<dbReference type="NCBIfam" id="TIGR00519">
    <property type="entry name" value="asnASE_I"/>
    <property type="match status" value="1"/>
</dbReference>
<dbReference type="PIRSF" id="PIRSF500176">
    <property type="entry name" value="L_ASNase"/>
    <property type="match status" value="1"/>
</dbReference>
<sequence length="345" mass="38258">MTANNTSVLLIYTGGTIGMIENPETGALENFTMEQLQKHIPELHNFGFSIDTCQFDPPMDSSDMDPEAWQRLVRIISDHYDRYTGFVILHGTDTMAYTASALSFMLENLNKPVILTGSQLPIGVLRTDGKENLLTSIEIATACHPNGRPVVPEVCIFFENHLMRGNRTTKMNAENFNAFRSFNYPNLASAGIHIKYNNVQIHAHSGAAALKPHYLLDTNIAILKLFPGIQENVVASLLATEGLKAVVLETYGSGNAPRKEWFLRRLRDACGRGLVIVNVTQCHAGMVEMERYETGYWLMQAGVVSGYDSTTESAVTKLMFLLGHNYGPDEVRRLMTVPLAGEITV</sequence>
<dbReference type="PROSITE" id="PS51732">
    <property type="entry name" value="ASN_GLN_ASE_3"/>
    <property type="match status" value="1"/>
</dbReference>
<dbReference type="CDD" id="cd08963">
    <property type="entry name" value="L-asparaginase_I"/>
    <property type="match status" value="1"/>
</dbReference>
<dbReference type="EC" id="3.5.1.1" evidence="2"/>
<proteinExistence type="inferred from homology"/>
<dbReference type="Gene3D" id="3.40.50.40">
    <property type="match status" value="1"/>
</dbReference>
<dbReference type="PRINTS" id="PR00139">
    <property type="entry name" value="ASNGLNASE"/>
</dbReference>
<dbReference type="SUPFAM" id="SSF53774">
    <property type="entry name" value="Glutaminase/Asparaginase"/>
    <property type="match status" value="1"/>
</dbReference>
<dbReference type="Pfam" id="PF17763">
    <property type="entry name" value="Asparaginase_C"/>
    <property type="match status" value="1"/>
</dbReference>
<dbReference type="InterPro" id="IPR027474">
    <property type="entry name" value="L-asparaginase_N"/>
</dbReference>
<feature type="active site" description="O-isoaspartyl threonine intermediate" evidence="4">
    <location>
        <position position="16"/>
    </location>
</feature>
<feature type="binding site" evidence="5">
    <location>
        <begin position="92"/>
        <end position="93"/>
    </location>
    <ligand>
        <name>substrate</name>
    </ligand>
</feature>
<dbReference type="PIRSF" id="PIRSF001220">
    <property type="entry name" value="L-ASNase_gatD"/>
    <property type="match status" value="1"/>
</dbReference>
<dbReference type="PANTHER" id="PTHR11707">
    <property type="entry name" value="L-ASPARAGINASE"/>
    <property type="match status" value="1"/>
</dbReference>
<dbReference type="EMBL" id="DYVX01000083">
    <property type="protein sequence ID" value="HJF92725.1"/>
    <property type="molecule type" value="Genomic_DNA"/>
</dbReference>
<gene>
    <name evidence="10" type="ORF">K8W02_10160</name>
</gene>
<dbReference type="SFLD" id="SFLDS00057">
    <property type="entry name" value="Glutaminase/Asparaginase"/>
    <property type="match status" value="1"/>
</dbReference>
<name>A0A921LCF0_9BACT</name>
<dbReference type="Gene3D" id="3.40.50.1170">
    <property type="entry name" value="L-asparaginase, N-terminal domain"/>
    <property type="match status" value="1"/>
</dbReference>
<keyword evidence="3 10" id="KW-0378">Hydrolase</keyword>
<feature type="active site" evidence="7">
    <location>
        <position position="92"/>
    </location>
</feature>
<dbReference type="PROSITE" id="PS00917">
    <property type="entry name" value="ASN_GLN_ASE_2"/>
    <property type="match status" value="1"/>
</dbReference>
<dbReference type="InterPro" id="IPR006033">
    <property type="entry name" value="AsnA_fam"/>
</dbReference>
<evidence type="ECO:0000313" key="10">
    <source>
        <dbReference type="EMBL" id="HJF92725.1"/>
    </source>
</evidence>
<evidence type="ECO:0000256" key="4">
    <source>
        <dbReference type="PIRSR" id="PIRSR001220-1"/>
    </source>
</evidence>